<sequence>MGGELPRTLGALSLAWWRCARAAPVLHLIHDPWPRHLRISSAARDAVHDNAVQPWFSLCDRRQFCLFLSTNLNLGGLRRGSSKTCRAPGSNVKVGSPLHLELVIPLPETARAVSFFLIWTTKWRYENSTNNQSIELDLSIRRDRKTTDDSYAPSCEHCPLIADVAQLARKRRGRLRTTLC</sequence>
<evidence type="ECO:0008006" key="4">
    <source>
        <dbReference type="Google" id="ProtNLM"/>
    </source>
</evidence>
<keyword evidence="1" id="KW-0732">Signal</keyword>
<dbReference type="Proteomes" id="UP001174936">
    <property type="component" value="Unassembled WGS sequence"/>
</dbReference>
<keyword evidence="3" id="KW-1185">Reference proteome</keyword>
<feature type="signal peptide" evidence="1">
    <location>
        <begin position="1"/>
        <end position="22"/>
    </location>
</feature>
<feature type="chain" id="PRO_5041346232" description="Secreted protein" evidence="1">
    <location>
        <begin position="23"/>
        <end position="180"/>
    </location>
</feature>
<accession>A0AA39XR99</accession>
<evidence type="ECO:0000313" key="2">
    <source>
        <dbReference type="EMBL" id="KAK0638664.1"/>
    </source>
</evidence>
<reference evidence="2" key="1">
    <citation type="submission" date="2023-06" db="EMBL/GenBank/DDBJ databases">
        <title>Genome-scale phylogeny and comparative genomics of the fungal order Sordariales.</title>
        <authorList>
            <consortium name="Lawrence Berkeley National Laboratory"/>
            <person name="Hensen N."/>
            <person name="Bonometti L."/>
            <person name="Westerberg I."/>
            <person name="Brannstrom I.O."/>
            <person name="Guillou S."/>
            <person name="Cros-Aarteil S."/>
            <person name="Calhoun S."/>
            <person name="Haridas S."/>
            <person name="Kuo A."/>
            <person name="Mondo S."/>
            <person name="Pangilinan J."/>
            <person name="Riley R."/>
            <person name="Labutti K."/>
            <person name="Andreopoulos B."/>
            <person name="Lipzen A."/>
            <person name="Chen C."/>
            <person name="Yanf M."/>
            <person name="Daum C."/>
            <person name="Ng V."/>
            <person name="Clum A."/>
            <person name="Steindorff A."/>
            <person name="Ohm R."/>
            <person name="Martin F."/>
            <person name="Silar P."/>
            <person name="Natvig D."/>
            <person name="Lalanne C."/>
            <person name="Gautier V."/>
            <person name="Ament-Velasquez S.L."/>
            <person name="Kruys A."/>
            <person name="Hutchinson M.I."/>
            <person name="Powell A.J."/>
            <person name="Barry K."/>
            <person name="Miller A.N."/>
            <person name="Grigoriev I.V."/>
            <person name="Debuchy R."/>
            <person name="Gladieux P."/>
            <person name="Thoren M.H."/>
            <person name="Johannesson H."/>
        </authorList>
    </citation>
    <scope>NUCLEOTIDE SEQUENCE</scope>
    <source>
        <strain evidence="2">SMH2532-1</strain>
    </source>
</reference>
<name>A0AA39XR99_9PEZI</name>
<proteinExistence type="predicted"/>
<evidence type="ECO:0000256" key="1">
    <source>
        <dbReference type="SAM" id="SignalP"/>
    </source>
</evidence>
<comment type="caution">
    <text evidence="2">The sequence shown here is derived from an EMBL/GenBank/DDBJ whole genome shotgun (WGS) entry which is preliminary data.</text>
</comment>
<dbReference type="EMBL" id="JAULSV010000007">
    <property type="protein sequence ID" value="KAK0638664.1"/>
    <property type="molecule type" value="Genomic_DNA"/>
</dbReference>
<dbReference type="AlphaFoldDB" id="A0AA39XR99"/>
<organism evidence="2 3">
    <name type="scientific">Cercophora newfieldiana</name>
    <dbReference type="NCBI Taxonomy" id="92897"/>
    <lineage>
        <taxon>Eukaryota</taxon>
        <taxon>Fungi</taxon>
        <taxon>Dikarya</taxon>
        <taxon>Ascomycota</taxon>
        <taxon>Pezizomycotina</taxon>
        <taxon>Sordariomycetes</taxon>
        <taxon>Sordariomycetidae</taxon>
        <taxon>Sordariales</taxon>
        <taxon>Lasiosphaeriaceae</taxon>
        <taxon>Cercophora</taxon>
    </lineage>
</organism>
<protein>
    <recommendedName>
        <fullName evidence="4">Secreted protein</fullName>
    </recommendedName>
</protein>
<evidence type="ECO:0000313" key="3">
    <source>
        <dbReference type="Proteomes" id="UP001174936"/>
    </source>
</evidence>
<gene>
    <name evidence="2" type="ORF">B0T16DRAFT_228355</name>
</gene>